<keyword evidence="11" id="KW-1185">Reference proteome</keyword>
<keyword evidence="8" id="KW-1133">Transmembrane helix</keyword>
<keyword evidence="2 6" id="KW-0245">EGF-like domain</keyword>
<feature type="domain" description="EGF-like" evidence="9">
    <location>
        <begin position="461"/>
        <end position="502"/>
    </location>
</feature>
<dbReference type="Gene3D" id="2.10.25.10">
    <property type="entry name" value="Laminin"/>
    <property type="match status" value="4"/>
</dbReference>
<organism evidence="10">
    <name type="scientific">Salvia splendens</name>
    <name type="common">Scarlet sage</name>
    <dbReference type="NCBI Taxonomy" id="180675"/>
    <lineage>
        <taxon>Eukaryota</taxon>
        <taxon>Viridiplantae</taxon>
        <taxon>Streptophyta</taxon>
        <taxon>Embryophyta</taxon>
        <taxon>Tracheophyta</taxon>
        <taxon>Spermatophyta</taxon>
        <taxon>Magnoliopsida</taxon>
        <taxon>eudicotyledons</taxon>
        <taxon>Gunneridae</taxon>
        <taxon>Pentapetalae</taxon>
        <taxon>asterids</taxon>
        <taxon>lamiids</taxon>
        <taxon>Lamiales</taxon>
        <taxon>Lamiaceae</taxon>
        <taxon>Nepetoideae</taxon>
        <taxon>Mentheae</taxon>
        <taxon>Salviinae</taxon>
        <taxon>Salvia</taxon>
        <taxon>Salvia subgen. Calosphace</taxon>
        <taxon>core Calosphace</taxon>
    </lineage>
</organism>
<dbReference type="InterPro" id="IPR000742">
    <property type="entry name" value="EGF"/>
</dbReference>
<dbReference type="GO" id="GO:0016020">
    <property type="term" value="C:membrane"/>
    <property type="evidence" value="ECO:0007669"/>
    <property type="project" value="UniProtKB-SubCell"/>
</dbReference>
<evidence type="ECO:0000256" key="1">
    <source>
        <dbReference type="ARBA" id="ARBA00004167"/>
    </source>
</evidence>
<dbReference type="InterPro" id="IPR009030">
    <property type="entry name" value="Growth_fac_rcpt_cys_sf"/>
</dbReference>
<dbReference type="SMART" id="SM00179">
    <property type="entry name" value="EGF_CA"/>
    <property type="match status" value="2"/>
</dbReference>
<keyword evidence="8" id="KW-0812">Transmembrane</keyword>
<feature type="domain" description="EGF-like" evidence="9">
    <location>
        <begin position="1208"/>
        <end position="1251"/>
    </location>
</feature>
<comment type="caution">
    <text evidence="6">Lacks conserved residue(s) required for the propagation of feature annotation.</text>
</comment>
<evidence type="ECO:0000256" key="6">
    <source>
        <dbReference type="PROSITE-ProRule" id="PRU00076"/>
    </source>
</evidence>
<dbReference type="PROSITE" id="PS50026">
    <property type="entry name" value="EGF_3"/>
    <property type="match status" value="4"/>
</dbReference>
<dbReference type="CDD" id="cd00054">
    <property type="entry name" value="EGF_CA"/>
    <property type="match status" value="2"/>
</dbReference>
<keyword evidence="3" id="KW-0732">Signal</keyword>
<comment type="subcellular location">
    <subcellularLocation>
        <location evidence="1">Membrane</location>
        <topology evidence="1">Single-pass membrane protein</topology>
    </subcellularLocation>
</comment>
<dbReference type="SUPFAM" id="SSF57196">
    <property type="entry name" value="EGF/Laminin"/>
    <property type="match status" value="1"/>
</dbReference>
<dbReference type="FunFam" id="2.10.25.10:FF:000038">
    <property type="entry name" value="Fibrillin 2"/>
    <property type="match status" value="2"/>
</dbReference>
<evidence type="ECO:0000256" key="3">
    <source>
        <dbReference type="ARBA" id="ARBA00022729"/>
    </source>
</evidence>
<evidence type="ECO:0000256" key="8">
    <source>
        <dbReference type="SAM" id="Phobius"/>
    </source>
</evidence>
<evidence type="ECO:0000256" key="7">
    <source>
        <dbReference type="SAM" id="MobiDB-lite"/>
    </source>
</evidence>
<dbReference type="InterPro" id="IPR018097">
    <property type="entry name" value="EGF_Ca-bd_CS"/>
</dbReference>
<dbReference type="GO" id="GO:0005509">
    <property type="term" value="F:calcium ion binding"/>
    <property type="evidence" value="ECO:0007669"/>
    <property type="project" value="InterPro"/>
</dbReference>
<dbReference type="Pfam" id="PF13947">
    <property type="entry name" value="GUB_WAK_bind"/>
    <property type="match status" value="3"/>
</dbReference>
<feature type="transmembrane region" description="Helical" evidence="8">
    <location>
        <begin position="1307"/>
        <end position="1326"/>
    </location>
</feature>
<evidence type="ECO:0000256" key="5">
    <source>
        <dbReference type="ARBA" id="ARBA00023157"/>
    </source>
</evidence>
<keyword evidence="5" id="KW-1015">Disulfide bond</keyword>
<proteinExistence type="predicted"/>
<dbReference type="PROSITE" id="PS01187">
    <property type="entry name" value="EGF_CA"/>
    <property type="match status" value="2"/>
</dbReference>
<dbReference type="SMART" id="SM00181">
    <property type="entry name" value="EGF"/>
    <property type="match status" value="6"/>
</dbReference>
<evidence type="ECO:0000259" key="9">
    <source>
        <dbReference type="PROSITE" id="PS50026"/>
    </source>
</evidence>
<reference evidence="10" key="2">
    <citation type="submission" date="2020-08" db="EMBL/GenBank/DDBJ databases">
        <title>Plant Genome Project.</title>
        <authorList>
            <person name="Zhang R.-G."/>
        </authorList>
    </citation>
    <scope>NUCLEOTIDE SEQUENCE</scope>
    <source>
        <strain evidence="10">Huo1</strain>
        <tissue evidence="10">Leaf</tissue>
    </source>
</reference>
<reference evidence="10" key="1">
    <citation type="submission" date="2018-01" db="EMBL/GenBank/DDBJ databases">
        <authorList>
            <person name="Mao J.F."/>
        </authorList>
    </citation>
    <scope>NUCLEOTIDE SEQUENCE</scope>
    <source>
        <strain evidence="10">Huo1</strain>
        <tissue evidence="10">Leaf</tissue>
    </source>
</reference>
<dbReference type="PROSITE" id="PS01186">
    <property type="entry name" value="EGF_2"/>
    <property type="match status" value="1"/>
</dbReference>
<gene>
    <name evidence="10" type="ORF">SASPL_120514</name>
</gene>
<feature type="region of interest" description="Disordered" evidence="7">
    <location>
        <begin position="568"/>
        <end position="602"/>
    </location>
</feature>
<sequence>MLRLPAIYGGPVAKPGCPNMCGNLAISYPYGVGSNCSLDPSFTISCNTATEPPKAYLSIIDKQLIEINETYIRVKYPNLVSVCYESEGDSYNDSMSVNLTGTLCSLSMYTNRLTAIGCDDAVLQSNGTYNNGGCSAFCEEHINTQTGYCPFDPTSIGTGCCQAQIVGETGLVGAELIDLSRKVQRRKNDNWASATSPPVVRLDWIAGLENCNQAKLNPTSYACRDERSLCVDVANVSRGYRCSCVQGYESNPYLLGGCQSCSIARNGCQDQGGKLSIPFPFGIGPNCSLEPSFEVDCDTSANPPKAYLSIQKKEITRLNLSQDYPTLVHVQLFARITKLLMIITHIVRQRGLSIGLEMAVAGQSYAFLGTKDDYYEATNPIFNNSTQILSDDPHINYRPTIVPLDWRIGAVYCKDARLNPTDYVCQNNTVCIDFDDTVRGYLCNCSKGYQGNPYLSPGCKDIDECADSATNACVSNSICINVVGSYHCSCPKGYVGDGTPCIKVSPSNTKTIILAGMGSGLGFLVLALIPLDVMEEIEGPRIFGSSIHRQRLLIEKVYTDQEILYDDTSHSESVDQDEGGCSSPPETHQHGLNEEDQGQHNRHRPLDVMEEIEGPRIFGSSIHRQRLEEEKRSLATRKLPGHDFGSSNFGARLSQRSIRVEDESEDMRFFENIPGSISENDFTLPVAKPGCQNMCGNLAISYPFGIGSNCSFDPSFTIRCNTMTDPPKAYLSIIDKQLIEINETYVRVKYPNLVSVCYESEGDSYKDSIVSVNLTRTLYSLSMYTNRLTAIGCDDVVLQSNGTYNNGGCSAFCEEDISTQTGYCPFNPTSIGSGCCQSQIVGETGFVGAKLIDLSRKVQRRKLFPCSHAFIQEVSGTNETGFSYPLFYLHNSTALQTDNWASATSPPVVRLDWIAGVENCSQAKLNPTTYACQDSKSLCVDVANVSKGYQCSCLQGYEGNPSIARDGCRDQCGELSIPFPFGVGRNCYLEPSFEVNCDMSTNPPKAYLFVLKAEITRLNLSQVRVNYPTLGFSCYNWSDTQRRIIKTEEQSLSVDLLGTQFTLSEDSWISVIGCDDIMVGITRRANRTFVGSTCATVCKNNQIATDYLAYCPTKGAEYWPGNGCCRAPIPRGTSYLEANLSDFTGRWPRTNFSCSYAFLGTKEDYYRATYPIFNNSTKVQSDDPNINYRPTIFSLDWRIGALNCKEALKNPTDYVCQNNTICIDFDDTVRGYLCNCSNGYQGHPYLSPGCKDIDECADSTTNECVPTSICINDPGSYHCSCPKGHVGDGRKDGTSCIKLPPSNTKTIILAGMGSGLGFLLLLLMMSQRSVTVEDVRVENESEDIVRSFEDVPATISDNEYTLPGR</sequence>
<name>A0A8X8XQ98_SALSN</name>
<dbReference type="InterPro" id="IPR000152">
    <property type="entry name" value="EGF-type_Asp/Asn_hydroxyl_site"/>
</dbReference>
<dbReference type="GO" id="GO:0030247">
    <property type="term" value="F:polysaccharide binding"/>
    <property type="evidence" value="ECO:0007669"/>
    <property type="project" value="InterPro"/>
</dbReference>
<feature type="compositionally biased region" description="Basic and acidic residues" evidence="7">
    <location>
        <begin position="587"/>
        <end position="602"/>
    </location>
</feature>
<protein>
    <recommendedName>
        <fullName evidence="9">EGF-like domain-containing protein</fullName>
    </recommendedName>
</protein>
<dbReference type="EMBL" id="PNBA02000007">
    <property type="protein sequence ID" value="KAG6418311.1"/>
    <property type="molecule type" value="Genomic_DNA"/>
</dbReference>
<comment type="caution">
    <text evidence="10">The sequence shown here is derived from an EMBL/GenBank/DDBJ whole genome shotgun (WGS) entry which is preliminary data.</text>
</comment>
<dbReference type="SUPFAM" id="SSF57184">
    <property type="entry name" value="Growth factor receptor domain"/>
    <property type="match status" value="1"/>
</dbReference>
<keyword evidence="4" id="KW-0677">Repeat</keyword>
<feature type="domain" description="EGF-like" evidence="9">
    <location>
        <begin position="1252"/>
        <end position="1288"/>
    </location>
</feature>
<accession>A0A8X8XQ98</accession>
<dbReference type="PANTHER" id="PTHR33491">
    <property type="entry name" value="OSJNBA0016N04.9 PROTEIN"/>
    <property type="match status" value="1"/>
</dbReference>
<feature type="domain" description="EGF-like" evidence="9">
    <location>
        <begin position="417"/>
        <end position="460"/>
    </location>
</feature>
<evidence type="ECO:0000313" key="10">
    <source>
        <dbReference type="EMBL" id="KAG6418311.1"/>
    </source>
</evidence>
<evidence type="ECO:0000256" key="2">
    <source>
        <dbReference type="ARBA" id="ARBA00022536"/>
    </source>
</evidence>
<dbReference type="InterPro" id="IPR001881">
    <property type="entry name" value="EGF-like_Ca-bd_dom"/>
</dbReference>
<keyword evidence="8" id="KW-0472">Membrane</keyword>
<dbReference type="Pfam" id="PF07645">
    <property type="entry name" value="EGF_CA"/>
    <property type="match status" value="2"/>
</dbReference>
<dbReference type="InterPro" id="IPR049883">
    <property type="entry name" value="NOTCH1_EGF-like"/>
</dbReference>
<evidence type="ECO:0000313" key="11">
    <source>
        <dbReference type="Proteomes" id="UP000298416"/>
    </source>
</evidence>
<evidence type="ECO:0000256" key="4">
    <source>
        <dbReference type="ARBA" id="ARBA00022737"/>
    </source>
</evidence>
<dbReference type="PROSITE" id="PS00010">
    <property type="entry name" value="ASX_HYDROXYL"/>
    <property type="match status" value="2"/>
</dbReference>
<dbReference type="InterPro" id="IPR025287">
    <property type="entry name" value="WAK_GUB"/>
</dbReference>
<dbReference type="Proteomes" id="UP000298416">
    <property type="component" value="Unassembled WGS sequence"/>
</dbReference>